<dbReference type="EMBL" id="PKMF04000181">
    <property type="protein sequence ID" value="KAK7844694.1"/>
    <property type="molecule type" value="Genomic_DNA"/>
</dbReference>
<name>A0AAW0L1A3_QUESU</name>
<evidence type="ECO:0008006" key="3">
    <source>
        <dbReference type="Google" id="ProtNLM"/>
    </source>
</evidence>
<dbReference type="GO" id="GO:0034039">
    <property type="term" value="F:8-oxo-7,8-dihydroguanine DNA N-glycosylase activity"/>
    <property type="evidence" value="ECO:0007669"/>
    <property type="project" value="TreeGrafter"/>
</dbReference>
<dbReference type="PANTHER" id="PTHR10242">
    <property type="entry name" value="8-OXOGUANINE DNA GLYCOSYLASE"/>
    <property type="match status" value="1"/>
</dbReference>
<dbReference type="Proteomes" id="UP000237347">
    <property type="component" value="Unassembled WGS sequence"/>
</dbReference>
<dbReference type="Gene3D" id="1.10.340.30">
    <property type="entry name" value="Hypothetical protein, domain 2"/>
    <property type="match status" value="1"/>
</dbReference>
<reference evidence="1 2" key="1">
    <citation type="journal article" date="2018" name="Sci. Data">
        <title>The draft genome sequence of cork oak.</title>
        <authorList>
            <person name="Ramos A.M."/>
            <person name="Usie A."/>
            <person name="Barbosa P."/>
            <person name="Barros P.M."/>
            <person name="Capote T."/>
            <person name="Chaves I."/>
            <person name="Simoes F."/>
            <person name="Abreu I."/>
            <person name="Carrasquinho I."/>
            <person name="Faro C."/>
            <person name="Guimaraes J.B."/>
            <person name="Mendonca D."/>
            <person name="Nobrega F."/>
            <person name="Rodrigues L."/>
            <person name="Saibo N.J.M."/>
            <person name="Varela M.C."/>
            <person name="Egas C."/>
            <person name="Matos J."/>
            <person name="Miguel C.M."/>
            <person name="Oliveira M.M."/>
            <person name="Ricardo C.P."/>
            <person name="Goncalves S."/>
        </authorList>
    </citation>
    <scope>NUCLEOTIDE SEQUENCE [LARGE SCALE GENOMIC DNA]</scope>
    <source>
        <strain evidence="2">cv. HL8</strain>
    </source>
</reference>
<dbReference type="AlphaFoldDB" id="A0AAW0L1A3"/>
<dbReference type="GO" id="GO:0006285">
    <property type="term" value="P:base-excision repair, AP site formation"/>
    <property type="evidence" value="ECO:0007669"/>
    <property type="project" value="TreeGrafter"/>
</dbReference>
<protein>
    <recommendedName>
        <fullName evidence="3">HhH-GPD domain-containing protein</fullName>
    </recommendedName>
</protein>
<gene>
    <name evidence="1" type="ORF">CFP56_010584</name>
</gene>
<evidence type="ECO:0000313" key="1">
    <source>
        <dbReference type="EMBL" id="KAK7844694.1"/>
    </source>
</evidence>
<sequence>MMAPNSWIPSTKTLQRPLRLANSTTSVMVSISHPPNSSSILIQVHDIQNCITTFNLENAVCNHGFFMMAPNSWILSTKTFQRPLRLANSTTSVMISISHPPNSSSILIQVHDIQNVSLEDEKAILKQVGRMLRISEGDERNVREFQSMHPEAKKKGFGRLFRSPTLFEDAVKSILLCNCKWTRTLDMARALCELQAELADGWNSENIVKHPKKKGIKRKKFARKQSKVNKCVDQSCSNSQLLEGNNNKVKALGNFPSSKELATLTEGYLEKRCKLGYRACQIFELAERAEEGKLKLKLKKTSSYEEIYDKLSKIKGFGPYACATLMMCIGFYQVVPMDTETKRHLQQVHKTKKENAKEDVKRIYDKLELLEYYEIKFGKLSMLPNSSYHIVTGS</sequence>
<comment type="caution">
    <text evidence="1">The sequence shown here is derived from an EMBL/GenBank/DDBJ whole genome shotgun (WGS) entry which is preliminary data.</text>
</comment>
<organism evidence="1 2">
    <name type="scientific">Quercus suber</name>
    <name type="common">Cork oak</name>
    <dbReference type="NCBI Taxonomy" id="58331"/>
    <lineage>
        <taxon>Eukaryota</taxon>
        <taxon>Viridiplantae</taxon>
        <taxon>Streptophyta</taxon>
        <taxon>Embryophyta</taxon>
        <taxon>Tracheophyta</taxon>
        <taxon>Spermatophyta</taxon>
        <taxon>Magnoliopsida</taxon>
        <taxon>eudicotyledons</taxon>
        <taxon>Gunneridae</taxon>
        <taxon>Pentapetalae</taxon>
        <taxon>rosids</taxon>
        <taxon>fabids</taxon>
        <taxon>Fagales</taxon>
        <taxon>Fagaceae</taxon>
        <taxon>Quercus</taxon>
    </lineage>
</organism>
<dbReference type="PANTHER" id="PTHR10242:SF7">
    <property type="entry name" value="HHH-GPD DOMAIN-CONTAINING PROTEIN"/>
    <property type="match status" value="1"/>
</dbReference>
<evidence type="ECO:0000313" key="2">
    <source>
        <dbReference type="Proteomes" id="UP000237347"/>
    </source>
</evidence>
<keyword evidence="2" id="KW-1185">Reference proteome</keyword>
<dbReference type="SUPFAM" id="SSF48150">
    <property type="entry name" value="DNA-glycosylase"/>
    <property type="match status" value="1"/>
</dbReference>
<dbReference type="GO" id="GO:0005634">
    <property type="term" value="C:nucleus"/>
    <property type="evidence" value="ECO:0007669"/>
    <property type="project" value="TreeGrafter"/>
</dbReference>
<dbReference type="InterPro" id="IPR052054">
    <property type="entry name" value="Oxidative_DNA_repair_enzyme"/>
</dbReference>
<proteinExistence type="predicted"/>
<dbReference type="InterPro" id="IPR011257">
    <property type="entry name" value="DNA_glycosylase"/>
</dbReference>
<accession>A0AAW0L1A3</accession>